<dbReference type="eggNOG" id="COG0732">
    <property type="taxonomic scope" value="Bacteria"/>
</dbReference>
<comment type="similarity">
    <text evidence="1">Belongs to the type-I restriction system S methylase family.</text>
</comment>
<evidence type="ECO:0000259" key="6">
    <source>
        <dbReference type="Pfam" id="PF01420"/>
    </source>
</evidence>
<proteinExistence type="inferred from homology"/>
<dbReference type="PANTHER" id="PTHR43140:SF1">
    <property type="entry name" value="TYPE I RESTRICTION ENZYME ECOKI SPECIFICITY SUBUNIT"/>
    <property type="match status" value="1"/>
</dbReference>
<comment type="subunit">
    <text evidence="4">The methyltransferase is composed of M and S polypeptides.</text>
</comment>
<keyword evidence="3" id="KW-0238">DNA-binding</keyword>
<evidence type="ECO:0000256" key="1">
    <source>
        <dbReference type="ARBA" id="ARBA00010923"/>
    </source>
</evidence>
<dbReference type="KEGG" id="mgj:MGM1_3950"/>
<sequence length="391" mass="46325">MSFSKFKFCDLVDYIQPTKYQVKTKESIQEKGNISVLTPGKSFVLGFTNESEGIFYASKENPIILFDDFTCSSQWVDFNFKVRSSACKILILKDNVKNITSLRFLFHLMKKIKVNIDESEHQRQWISRYSQIEVKIPSIAVQNKIAKALDTIAELKAELRARDKQCCFYLNKIISREWINNYLNSNEQIIYKKVKEIADLYSGLKQKNKEYFYLNANSKYITYKNIYENHSILSNLLEHVEVKSNEKQNKVKLGDLFFTISSETREEVGFNSEINFEPKENIYLNSFCFGFRLKDEYKDSIYYRYLNYLFKTDWMREQIMNCSNGTTRHNLSKKLFEEIEIMIPPIKIQQKIVTTLDVLLRLTKKFEGEIPTEISSREDQYKYYSELLLSY</sequence>
<keyword evidence="5" id="KW-0175">Coiled coil</keyword>
<evidence type="ECO:0000256" key="4">
    <source>
        <dbReference type="ARBA" id="ARBA00038652"/>
    </source>
</evidence>
<dbReference type="Pfam" id="PF01420">
    <property type="entry name" value="Methylase_S"/>
    <property type="match status" value="2"/>
</dbReference>
<dbReference type="GO" id="GO:0003677">
    <property type="term" value="F:DNA binding"/>
    <property type="evidence" value="ECO:0007669"/>
    <property type="project" value="UniProtKB-KW"/>
</dbReference>
<dbReference type="PANTHER" id="PTHR43140">
    <property type="entry name" value="TYPE-1 RESTRICTION ENZYME ECOKI SPECIFICITY PROTEIN"/>
    <property type="match status" value="1"/>
</dbReference>
<dbReference type="InterPro" id="IPR051212">
    <property type="entry name" value="Type-I_RE_S_subunit"/>
</dbReference>
<dbReference type="AlphaFoldDB" id="A0A097ST67"/>
<dbReference type="InterPro" id="IPR000055">
    <property type="entry name" value="Restrct_endonuc_typeI_TRD"/>
</dbReference>
<accession>A0A097ST67</accession>
<evidence type="ECO:0000256" key="3">
    <source>
        <dbReference type="ARBA" id="ARBA00023125"/>
    </source>
</evidence>
<dbReference type="REBASE" id="95968">
    <property type="entry name" value="S.MspM1ORF3950P"/>
</dbReference>
<reference evidence="7 8" key="1">
    <citation type="journal article" date="2014" name="PLoS ONE">
        <title>An emerging Mycoplasma associated with trichomoniasis, vaginal infection and disease.</title>
        <authorList>
            <consortium name="Vaginal Microbiome Consortium"/>
            <person name="Fettweis J.M."/>
            <person name="Serrano M.G."/>
            <person name="Huang B."/>
            <person name="Brooks J.P."/>
            <person name="Glascock A.L."/>
            <person name="Sheth N.U."/>
            <person name="Strauss J.F.III."/>
            <person name="Jefferson K.K."/>
            <person name="Buck G.A."/>
        </authorList>
    </citation>
    <scope>NUCLEOTIDE SEQUENCE [LARGE SCALE GENOMIC DNA]</scope>
    <source>
        <strain evidence="7 8">VCU_M1</strain>
    </source>
</reference>
<dbReference type="InterPro" id="IPR044946">
    <property type="entry name" value="Restrct_endonuc_typeI_TRD_sf"/>
</dbReference>
<keyword evidence="8" id="KW-1185">Reference proteome</keyword>
<evidence type="ECO:0000256" key="5">
    <source>
        <dbReference type="SAM" id="Coils"/>
    </source>
</evidence>
<feature type="domain" description="Type I restriction modification DNA specificity" evidence="6">
    <location>
        <begin position="192"/>
        <end position="374"/>
    </location>
</feature>
<organism evidence="7 8">
    <name type="scientific">Candidatus Malacoplasma girerdii</name>
    <dbReference type="NCBI Taxonomy" id="1318617"/>
    <lineage>
        <taxon>Bacteria</taxon>
        <taxon>Bacillati</taxon>
        <taxon>Mycoplasmatota</taxon>
        <taxon>Mycoplasmoidales</taxon>
        <taxon>Mycoplasmoidaceae</taxon>
        <taxon>Malacoplasma</taxon>
    </lineage>
</organism>
<keyword evidence="2" id="KW-0680">Restriction system</keyword>
<dbReference type="Proteomes" id="UP000030066">
    <property type="component" value="Chromosome"/>
</dbReference>
<protein>
    <submittedName>
        <fullName evidence="7">Type I restriction modification DNA specificity domain protein</fullName>
    </submittedName>
</protein>
<dbReference type="EMBL" id="CP007711">
    <property type="protein sequence ID" value="AIV03767.1"/>
    <property type="molecule type" value="Genomic_DNA"/>
</dbReference>
<dbReference type="Gene3D" id="3.90.220.20">
    <property type="entry name" value="DNA methylase specificity domains"/>
    <property type="match status" value="1"/>
</dbReference>
<dbReference type="GO" id="GO:0009307">
    <property type="term" value="P:DNA restriction-modification system"/>
    <property type="evidence" value="ECO:0007669"/>
    <property type="project" value="UniProtKB-KW"/>
</dbReference>
<gene>
    <name evidence="7" type="ORF">MGM1_3950</name>
</gene>
<feature type="domain" description="Type I restriction modification DNA specificity" evidence="6">
    <location>
        <begin position="23"/>
        <end position="159"/>
    </location>
</feature>
<dbReference type="STRING" id="1318617.MGM1_3950"/>
<evidence type="ECO:0000313" key="7">
    <source>
        <dbReference type="EMBL" id="AIV03767.1"/>
    </source>
</evidence>
<dbReference type="HOGENOM" id="CLU_021095_6_0_14"/>
<evidence type="ECO:0000256" key="2">
    <source>
        <dbReference type="ARBA" id="ARBA00022747"/>
    </source>
</evidence>
<feature type="coiled-coil region" evidence="5">
    <location>
        <begin position="138"/>
        <end position="165"/>
    </location>
</feature>
<name>A0A097ST67_9BACT</name>
<evidence type="ECO:0000313" key="8">
    <source>
        <dbReference type="Proteomes" id="UP000030066"/>
    </source>
</evidence>
<dbReference type="SUPFAM" id="SSF116734">
    <property type="entry name" value="DNA methylase specificity domain"/>
    <property type="match status" value="2"/>
</dbReference>